<accession>A0A9P6E7Q1</accession>
<dbReference type="EMBL" id="MU157905">
    <property type="protein sequence ID" value="KAF9524047.1"/>
    <property type="molecule type" value="Genomic_DNA"/>
</dbReference>
<keyword evidence="2" id="KW-1185">Reference proteome</keyword>
<proteinExistence type="predicted"/>
<evidence type="ECO:0000313" key="1">
    <source>
        <dbReference type="EMBL" id="KAF9524047.1"/>
    </source>
</evidence>
<dbReference type="AlphaFoldDB" id="A0A9P6E7Q1"/>
<protein>
    <submittedName>
        <fullName evidence="1">Uncharacterized protein</fullName>
    </submittedName>
</protein>
<sequence>MERLNTHSNLMKPVRHNIRRGFIGGIVSMINGKFTGSDFPEFSSLQSNRPAFFWCKEKDLELLRAFLIFERYFMGDNALGVIRINRNKYSQATFVKHRLGKHYPKISLSTSQVRTRMTALCENYIKFALPAQLNEHNSSSPDLAAYSIDNDKWMCGKEDPIMDTKPRASSVAFVDILYAIVDSDASTCSWQVVELHQKSFNAQFMVLSLPSNTAWGCAIVSLLESIIFRSSHLLALATIIAIFKEDEITPFFWASYSLSAQRNLDGFTEYSLHSLNKSRGNMDGTVQYLPPLLHCSDTQTVADFRTCKIRQQFLSCKKDESDVSQEIATDSVVFYKFSTSLHRPIQID</sequence>
<gene>
    <name evidence="1" type="ORF">CPB83DRAFT_898192</name>
</gene>
<dbReference type="Proteomes" id="UP000807306">
    <property type="component" value="Unassembled WGS sequence"/>
</dbReference>
<organism evidence="1 2">
    <name type="scientific">Crepidotus variabilis</name>
    <dbReference type="NCBI Taxonomy" id="179855"/>
    <lineage>
        <taxon>Eukaryota</taxon>
        <taxon>Fungi</taxon>
        <taxon>Dikarya</taxon>
        <taxon>Basidiomycota</taxon>
        <taxon>Agaricomycotina</taxon>
        <taxon>Agaricomycetes</taxon>
        <taxon>Agaricomycetidae</taxon>
        <taxon>Agaricales</taxon>
        <taxon>Agaricineae</taxon>
        <taxon>Crepidotaceae</taxon>
        <taxon>Crepidotus</taxon>
    </lineage>
</organism>
<evidence type="ECO:0000313" key="2">
    <source>
        <dbReference type="Proteomes" id="UP000807306"/>
    </source>
</evidence>
<name>A0A9P6E7Q1_9AGAR</name>
<reference evidence="1" key="1">
    <citation type="submission" date="2020-11" db="EMBL/GenBank/DDBJ databases">
        <authorList>
            <consortium name="DOE Joint Genome Institute"/>
            <person name="Ahrendt S."/>
            <person name="Riley R."/>
            <person name="Andreopoulos W."/>
            <person name="Labutti K."/>
            <person name="Pangilinan J."/>
            <person name="Ruiz-Duenas F.J."/>
            <person name="Barrasa J.M."/>
            <person name="Sanchez-Garcia M."/>
            <person name="Camarero S."/>
            <person name="Miyauchi S."/>
            <person name="Serrano A."/>
            <person name="Linde D."/>
            <person name="Babiker R."/>
            <person name="Drula E."/>
            <person name="Ayuso-Fernandez I."/>
            <person name="Pacheco R."/>
            <person name="Padilla G."/>
            <person name="Ferreira P."/>
            <person name="Barriuso J."/>
            <person name="Kellner H."/>
            <person name="Castanera R."/>
            <person name="Alfaro M."/>
            <person name="Ramirez L."/>
            <person name="Pisabarro A.G."/>
            <person name="Kuo A."/>
            <person name="Tritt A."/>
            <person name="Lipzen A."/>
            <person name="He G."/>
            <person name="Yan M."/>
            <person name="Ng V."/>
            <person name="Cullen D."/>
            <person name="Martin F."/>
            <person name="Rosso M.-N."/>
            <person name="Henrissat B."/>
            <person name="Hibbett D."/>
            <person name="Martinez A.T."/>
            <person name="Grigoriev I.V."/>
        </authorList>
    </citation>
    <scope>NUCLEOTIDE SEQUENCE</scope>
    <source>
        <strain evidence="1">CBS 506.95</strain>
    </source>
</reference>
<comment type="caution">
    <text evidence="1">The sequence shown here is derived from an EMBL/GenBank/DDBJ whole genome shotgun (WGS) entry which is preliminary data.</text>
</comment>